<dbReference type="Proteomes" id="UP000298030">
    <property type="component" value="Unassembled WGS sequence"/>
</dbReference>
<dbReference type="OrthoDB" id="410198at2759"/>
<comment type="caution">
    <text evidence="3">The sequence shown here is derived from an EMBL/GenBank/DDBJ whole genome shotgun (WGS) entry which is preliminary data.</text>
</comment>
<dbReference type="InterPro" id="IPR016181">
    <property type="entry name" value="Acyl_CoA_acyltransferase"/>
</dbReference>
<evidence type="ECO:0000313" key="3">
    <source>
        <dbReference type="EMBL" id="TEB27389.1"/>
    </source>
</evidence>
<protein>
    <recommendedName>
        <fullName evidence="2">N-acetyltransferase domain-containing protein</fullName>
    </recommendedName>
</protein>
<feature type="region of interest" description="Disordered" evidence="1">
    <location>
        <begin position="79"/>
        <end position="104"/>
    </location>
</feature>
<dbReference type="Pfam" id="PF13673">
    <property type="entry name" value="Acetyltransf_10"/>
    <property type="match status" value="1"/>
</dbReference>
<dbReference type="SUPFAM" id="SSF55729">
    <property type="entry name" value="Acyl-CoA N-acyltransferases (Nat)"/>
    <property type="match status" value="1"/>
</dbReference>
<evidence type="ECO:0000259" key="2">
    <source>
        <dbReference type="Pfam" id="PF13673"/>
    </source>
</evidence>
<proteinExistence type="predicted"/>
<dbReference type="Gene3D" id="3.40.630.30">
    <property type="match status" value="1"/>
</dbReference>
<dbReference type="AlphaFoldDB" id="A0A4Y7T1J0"/>
<feature type="domain" description="N-acetyltransferase" evidence="2">
    <location>
        <begin position="112"/>
        <end position="183"/>
    </location>
</feature>
<dbReference type="EMBL" id="QPFP01000040">
    <property type="protein sequence ID" value="TEB27389.1"/>
    <property type="molecule type" value="Genomic_DNA"/>
</dbReference>
<evidence type="ECO:0000313" key="4">
    <source>
        <dbReference type="Proteomes" id="UP000298030"/>
    </source>
</evidence>
<accession>A0A4Y7T1J0</accession>
<name>A0A4Y7T1J0_COPMI</name>
<evidence type="ECO:0000256" key="1">
    <source>
        <dbReference type="SAM" id="MobiDB-lite"/>
    </source>
</evidence>
<organism evidence="3 4">
    <name type="scientific">Coprinellus micaceus</name>
    <name type="common">Glistening ink-cap mushroom</name>
    <name type="synonym">Coprinus micaceus</name>
    <dbReference type="NCBI Taxonomy" id="71717"/>
    <lineage>
        <taxon>Eukaryota</taxon>
        <taxon>Fungi</taxon>
        <taxon>Dikarya</taxon>
        <taxon>Basidiomycota</taxon>
        <taxon>Agaricomycotina</taxon>
        <taxon>Agaricomycetes</taxon>
        <taxon>Agaricomycetidae</taxon>
        <taxon>Agaricales</taxon>
        <taxon>Agaricineae</taxon>
        <taxon>Psathyrellaceae</taxon>
        <taxon>Coprinellus</taxon>
    </lineage>
</organism>
<gene>
    <name evidence="3" type="ORF">FA13DRAFT_1691398</name>
</gene>
<reference evidence="3 4" key="1">
    <citation type="journal article" date="2019" name="Nat. Ecol. Evol.">
        <title>Megaphylogeny resolves global patterns of mushroom evolution.</title>
        <authorList>
            <person name="Varga T."/>
            <person name="Krizsan K."/>
            <person name="Foldi C."/>
            <person name="Dima B."/>
            <person name="Sanchez-Garcia M."/>
            <person name="Sanchez-Ramirez S."/>
            <person name="Szollosi G.J."/>
            <person name="Szarkandi J.G."/>
            <person name="Papp V."/>
            <person name="Albert L."/>
            <person name="Andreopoulos W."/>
            <person name="Angelini C."/>
            <person name="Antonin V."/>
            <person name="Barry K.W."/>
            <person name="Bougher N.L."/>
            <person name="Buchanan P."/>
            <person name="Buyck B."/>
            <person name="Bense V."/>
            <person name="Catcheside P."/>
            <person name="Chovatia M."/>
            <person name="Cooper J."/>
            <person name="Damon W."/>
            <person name="Desjardin D."/>
            <person name="Finy P."/>
            <person name="Geml J."/>
            <person name="Haridas S."/>
            <person name="Hughes K."/>
            <person name="Justo A."/>
            <person name="Karasinski D."/>
            <person name="Kautmanova I."/>
            <person name="Kiss B."/>
            <person name="Kocsube S."/>
            <person name="Kotiranta H."/>
            <person name="LaButti K.M."/>
            <person name="Lechner B.E."/>
            <person name="Liimatainen K."/>
            <person name="Lipzen A."/>
            <person name="Lukacs Z."/>
            <person name="Mihaltcheva S."/>
            <person name="Morgado L.N."/>
            <person name="Niskanen T."/>
            <person name="Noordeloos M.E."/>
            <person name="Ohm R.A."/>
            <person name="Ortiz-Santana B."/>
            <person name="Ovrebo C."/>
            <person name="Racz N."/>
            <person name="Riley R."/>
            <person name="Savchenko A."/>
            <person name="Shiryaev A."/>
            <person name="Soop K."/>
            <person name="Spirin V."/>
            <person name="Szebenyi C."/>
            <person name="Tomsovsky M."/>
            <person name="Tulloss R.E."/>
            <person name="Uehling J."/>
            <person name="Grigoriev I.V."/>
            <person name="Vagvolgyi C."/>
            <person name="Papp T."/>
            <person name="Martin F.M."/>
            <person name="Miettinen O."/>
            <person name="Hibbett D.S."/>
            <person name="Nagy L.G."/>
        </authorList>
    </citation>
    <scope>NUCLEOTIDE SEQUENCE [LARGE SCALE GENOMIC DNA]</scope>
    <source>
        <strain evidence="3 4">FP101781</strain>
    </source>
</reference>
<dbReference type="InterPro" id="IPR000182">
    <property type="entry name" value="GNAT_dom"/>
</dbReference>
<keyword evidence="4" id="KW-1185">Reference proteome</keyword>
<sequence length="185" mass="20158">MSAPSPPPIVGKDFSFRVIDADQTVALRHLVLWPDAPISHVLLPEDDTGIHIGAFIPSAGNQVPVAVISLFQQPLPIDNDAEAPTAEPGEAVPATPETVSSTSEPHKVAVRFRKFACDPCRQGQGIGSALLDYSATLAREKLATSVIWCDARISTAPWYQKRGFLPFGKTFYKSDVEYIRMKRSV</sequence>
<dbReference type="GO" id="GO:0016747">
    <property type="term" value="F:acyltransferase activity, transferring groups other than amino-acyl groups"/>
    <property type="evidence" value="ECO:0007669"/>
    <property type="project" value="InterPro"/>
</dbReference>